<dbReference type="Proteomes" id="UP001163046">
    <property type="component" value="Unassembled WGS sequence"/>
</dbReference>
<name>A0A9W9YU62_9CNID</name>
<organism evidence="1 2">
    <name type="scientific">Desmophyllum pertusum</name>
    <dbReference type="NCBI Taxonomy" id="174260"/>
    <lineage>
        <taxon>Eukaryota</taxon>
        <taxon>Metazoa</taxon>
        <taxon>Cnidaria</taxon>
        <taxon>Anthozoa</taxon>
        <taxon>Hexacorallia</taxon>
        <taxon>Scleractinia</taxon>
        <taxon>Caryophylliina</taxon>
        <taxon>Caryophylliidae</taxon>
        <taxon>Desmophyllum</taxon>
    </lineage>
</organism>
<proteinExistence type="predicted"/>
<dbReference type="OrthoDB" id="10251809at2759"/>
<dbReference type="EMBL" id="MU826920">
    <property type="protein sequence ID" value="KAJ7369517.1"/>
    <property type="molecule type" value="Genomic_DNA"/>
</dbReference>
<dbReference type="AlphaFoldDB" id="A0A9W9YU62"/>
<reference evidence="1" key="1">
    <citation type="submission" date="2023-01" db="EMBL/GenBank/DDBJ databases">
        <title>Genome assembly of the deep-sea coral Lophelia pertusa.</title>
        <authorList>
            <person name="Herrera S."/>
            <person name="Cordes E."/>
        </authorList>
    </citation>
    <scope>NUCLEOTIDE SEQUENCE</scope>
    <source>
        <strain evidence="1">USNM1676648</strain>
        <tissue evidence="1">Polyp</tissue>
    </source>
</reference>
<protein>
    <submittedName>
        <fullName evidence="1">Uncharacterized protein</fullName>
    </submittedName>
</protein>
<evidence type="ECO:0000313" key="2">
    <source>
        <dbReference type="Proteomes" id="UP001163046"/>
    </source>
</evidence>
<accession>A0A9W9YU62</accession>
<comment type="caution">
    <text evidence="1">The sequence shown here is derived from an EMBL/GenBank/DDBJ whole genome shotgun (WGS) entry which is preliminary data.</text>
</comment>
<keyword evidence="2" id="KW-1185">Reference proteome</keyword>
<evidence type="ECO:0000313" key="1">
    <source>
        <dbReference type="EMBL" id="KAJ7369517.1"/>
    </source>
</evidence>
<sequence length="68" mass="8040">MYPHYAGSAAWARMLKRRIDRPMNALDEFVRKTFNEWTSTVDKEATRLLEIPLMRRSLDRSGTLDLKL</sequence>
<gene>
    <name evidence="1" type="ORF">OS493_038367</name>
</gene>